<organism evidence="2 3">
    <name type="scientific">Heliocybe sulcata</name>
    <dbReference type="NCBI Taxonomy" id="5364"/>
    <lineage>
        <taxon>Eukaryota</taxon>
        <taxon>Fungi</taxon>
        <taxon>Dikarya</taxon>
        <taxon>Basidiomycota</taxon>
        <taxon>Agaricomycotina</taxon>
        <taxon>Agaricomycetes</taxon>
        <taxon>Gloeophyllales</taxon>
        <taxon>Gloeophyllaceae</taxon>
        <taxon>Heliocybe</taxon>
    </lineage>
</organism>
<dbReference type="EMBL" id="ML213506">
    <property type="protein sequence ID" value="TFK54272.1"/>
    <property type="molecule type" value="Genomic_DNA"/>
</dbReference>
<proteinExistence type="predicted"/>
<dbReference type="OrthoDB" id="3270336at2759"/>
<evidence type="ECO:0000256" key="1">
    <source>
        <dbReference type="SAM" id="MobiDB-lite"/>
    </source>
</evidence>
<evidence type="ECO:0000313" key="3">
    <source>
        <dbReference type="Proteomes" id="UP000305948"/>
    </source>
</evidence>
<sequence length="446" mass="49978">MRAFIHEDDFTPTPTLASALRAGGSERSALSVDAFPPLSTPPAGPSTSQAASGPLASQNAAIIPNVPVLTHKALEDNFMYYTANIIESVELEQPPFHVILCERYGLLSSITDEDELDVTNHADLLHRMHHIALVVKGRLPRVYVNETIALLDALAEDRAPLDVHSDLVVGRLRTRLSVRRFTLHERIFFIVCAPASTHEIWLHTATDVCHLIRKYSSTEPDLIGNIIPLGIPFSCPKQLPKMEIYHPTSVHAEATARLKGHVFNTTDYLGYISRRNNFMQIAPHSRAALRRGGILWRLAYDGLQFEAENRACMGPDEYAMRIGHVQVLGTASAEEEWYEDHITEEEEGCLIGKYLICTRKSASGLQQVAEVSWFPKENVWLAGRLGSAGYWTTEAEAWYRERLRLIHEDSAPPLSQTQWRDKLRRHAVTAKKVAGALERWSATLLP</sequence>
<evidence type="ECO:0000313" key="2">
    <source>
        <dbReference type="EMBL" id="TFK54272.1"/>
    </source>
</evidence>
<name>A0A5C3NAH4_9AGAM</name>
<keyword evidence="3" id="KW-1185">Reference proteome</keyword>
<accession>A0A5C3NAH4</accession>
<dbReference type="AlphaFoldDB" id="A0A5C3NAH4"/>
<dbReference type="Proteomes" id="UP000305948">
    <property type="component" value="Unassembled WGS sequence"/>
</dbReference>
<protein>
    <submittedName>
        <fullName evidence="2">Uncharacterized protein</fullName>
    </submittedName>
</protein>
<gene>
    <name evidence="2" type="ORF">OE88DRAFT_1171511</name>
</gene>
<reference evidence="2 3" key="1">
    <citation type="journal article" date="2019" name="Nat. Ecol. Evol.">
        <title>Megaphylogeny resolves global patterns of mushroom evolution.</title>
        <authorList>
            <person name="Varga T."/>
            <person name="Krizsan K."/>
            <person name="Foldi C."/>
            <person name="Dima B."/>
            <person name="Sanchez-Garcia M."/>
            <person name="Sanchez-Ramirez S."/>
            <person name="Szollosi G.J."/>
            <person name="Szarkandi J.G."/>
            <person name="Papp V."/>
            <person name="Albert L."/>
            <person name="Andreopoulos W."/>
            <person name="Angelini C."/>
            <person name="Antonin V."/>
            <person name="Barry K.W."/>
            <person name="Bougher N.L."/>
            <person name="Buchanan P."/>
            <person name="Buyck B."/>
            <person name="Bense V."/>
            <person name="Catcheside P."/>
            <person name="Chovatia M."/>
            <person name="Cooper J."/>
            <person name="Damon W."/>
            <person name="Desjardin D."/>
            <person name="Finy P."/>
            <person name="Geml J."/>
            <person name="Haridas S."/>
            <person name="Hughes K."/>
            <person name="Justo A."/>
            <person name="Karasinski D."/>
            <person name="Kautmanova I."/>
            <person name="Kiss B."/>
            <person name="Kocsube S."/>
            <person name="Kotiranta H."/>
            <person name="LaButti K.M."/>
            <person name="Lechner B.E."/>
            <person name="Liimatainen K."/>
            <person name="Lipzen A."/>
            <person name="Lukacs Z."/>
            <person name="Mihaltcheva S."/>
            <person name="Morgado L.N."/>
            <person name="Niskanen T."/>
            <person name="Noordeloos M.E."/>
            <person name="Ohm R.A."/>
            <person name="Ortiz-Santana B."/>
            <person name="Ovrebo C."/>
            <person name="Racz N."/>
            <person name="Riley R."/>
            <person name="Savchenko A."/>
            <person name="Shiryaev A."/>
            <person name="Soop K."/>
            <person name="Spirin V."/>
            <person name="Szebenyi C."/>
            <person name="Tomsovsky M."/>
            <person name="Tulloss R.E."/>
            <person name="Uehling J."/>
            <person name="Grigoriev I.V."/>
            <person name="Vagvolgyi C."/>
            <person name="Papp T."/>
            <person name="Martin F.M."/>
            <person name="Miettinen O."/>
            <person name="Hibbett D.S."/>
            <person name="Nagy L.G."/>
        </authorList>
    </citation>
    <scope>NUCLEOTIDE SEQUENCE [LARGE SCALE GENOMIC DNA]</scope>
    <source>
        <strain evidence="2 3">OMC1185</strain>
    </source>
</reference>
<feature type="region of interest" description="Disordered" evidence="1">
    <location>
        <begin position="31"/>
        <end position="52"/>
    </location>
</feature>